<dbReference type="EMBL" id="CP038009">
    <property type="protein sequence ID" value="QBQ16220.1"/>
    <property type="molecule type" value="Genomic_DNA"/>
</dbReference>
<dbReference type="Pfam" id="PF04773">
    <property type="entry name" value="FecR"/>
    <property type="match status" value="1"/>
</dbReference>
<dbReference type="PIRSF" id="PIRSF018266">
    <property type="entry name" value="FecR"/>
    <property type="match status" value="1"/>
</dbReference>
<evidence type="ECO:0000313" key="2">
    <source>
        <dbReference type="EMBL" id="MBO3656659.1"/>
    </source>
</evidence>
<gene>
    <name evidence="3" type="ORF">AHTJR_07990</name>
    <name evidence="2" type="ORF">J5N55_00960</name>
</gene>
<evidence type="ECO:0000313" key="3">
    <source>
        <dbReference type="EMBL" id="QBQ16220.1"/>
    </source>
</evidence>
<name>A0A4P7B722_ACIHA</name>
<dbReference type="GO" id="GO:0016989">
    <property type="term" value="F:sigma factor antagonist activity"/>
    <property type="evidence" value="ECO:0007669"/>
    <property type="project" value="TreeGrafter"/>
</dbReference>
<accession>A0A4P7B722</accession>
<reference evidence="3 4" key="1">
    <citation type="submission" date="2019-03" db="EMBL/GenBank/DDBJ databases">
        <title>Complete genome sequence of two outbreak-associated Acinetobacter haemolyticus strains.</title>
        <authorList>
            <person name="Bai L."/>
            <person name="Zhang S.-C."/>
            <person name="Deng Y."/>
            <person name="Song C.-C."/>
            <person name="Kang G.-B."/>
            <person name="Dong Y."/>
            <person name="Wang Y."/>
            <person name="Gao F."/>
            <person name="Huang H."/>
        </authorList>
    </citation>
    <scope>NUCLEOTIDE SEQUENCE [LARGE SCALE GENOMIC DNA]</scope>
    <source>
        <strain evidence="3 4">TJR01</strain>
    </source>
</reference>
<dbReference type="RefSeq" id="WP_134252263.1">
    <property type="nucleotide sequence ID" value="NZ_CP038009.1"/>
</dbReference>
<evidence type="ECO:0000259" key="1">
    <source>
        <dbReference type="Pfam" id="PF04773"/>
    </source>
</evidence>
<reference evidence="2" key="2">
    <citation type="submission" date="2021-03" db="EMBL/GenBank/DDBJ databases">
        <title>Acinetobacter spp. whole-genome sequenced from Terengganu.</title>
        <authorList>
            <person name="Mohd Rani F."/>
        </authorList>
    </citation>
    <scope>NUCLEOTIDE SEQUENCE</scope>
    <source>
        <strain evidence="2">AC1502</strain>
    </source>
</reference>
<dbReference type="Gene3D" id="2.60.120.1440">
    <property type="match status" value="1"/>
</dbReference>
<dbReference type="AlphaFoldDB" id="A0A4P7B722"/>
<dbReference type="EMBL" id="JAGFOT010000001">
    <property type="protein sequence ID" value="MBO3656659.1"/>
    <property type="molecule type" value="Genomic_DNA"/>
</dbReference>
<dbReference type="Proteomes" id="UP000670925">
    <property type="component" value="Unassembled WGS sequence"/>
</dbReference>
<sequence length="334" mass="37276">MTKNHNQQLVEEAAQWIVQLSADDEVTRRNAEVQFKQWKKNSQQHQKIANDIERCLSSIQNLSHNHHKKITKSALKAGLGSGKVYKNIRTGTAFAIALCTLGIGTLYLSDTSLGYIVADIRSNSSQWTTQTLQDGSQIILRGKSAVNIDFKSDQRVVELVQGEIFVDVAKDQHRPFIVKTSHGQIQALGTAFSVAYQPEITALKMLHSKVQVRAKPSKKTPVNKVNQAIVEAGQAIGIDQNGLTPISVLNRYNEQQKWNKHQLMVEDLPLNQVLKALDQNYKGKIIFNDSALSKIQVNAVLPLDQTQDALKLIGAVFPQLKIYQITPYVIFVTT</sequence>
<dbReference type="PANTHER" id="PTHR30273:SF2">
    <property type="entry name" value="PROTEIN FECR"/>
    <property type="match status" value="1"/>
</dbReference>
<dbReference type="InterPro" id="IPR006860">
    <property type="entry name" value="FecR"/>
</dbReference>
<evidence type="ECO:0000313" key="4">
    <source>
        <dbReference type="Proteomes" id="UP000294395"/>
    </source>
</evidence>
<proteinExistence type="predicted"/>
<dbReference type="Gene3D" id="3.55.50.30">
    <property type="match status" value="1"/>
</dbReference>
<dbReference type="Proteomes" id="UP000294395">
    <property type="component" value="Chromosome"/>
</dbReference>
<dbReference type="PANTHER" id="PTHR30273">
    <property type="entry name" value="PERIPLASMIC SIGNAL SENSOR AND SIGMA FACTOR ACTIVATOR FECR-RELATED"/>
    <property type="match status" value="1"/>
</dbReference>
<feature type="domain" description="FecR protein" evidence="1">
    <location>
        <begin position="119"/>
        <end position="210"/>
    </location>
</feature>
<dbReference type="InterPro" id="IPR012373">
    <property type="entry name" value="Ferrdict_sens_TM"/>
</dbReference>
<protein>
    <submittedName>
        <fullName evidence="2">FecR domain-containing protein</fullName>
    </submittedName>
    <submittedName>
        <fullName evidence="3">Iron ABC transporter permease</fullName>
    </submittedName>
</protein>
<organism evidence="3 4">
    <name type="scientific">Acinetobacter haemolyticus</name>
    <dbReference type="NCBI Taxonomy" id="29430"/>
    <lineage>
        <taxon>Bacteria</taxon>
        <taxon>Pseudomonadati</taxon>
        <taxon>Pseudomonadota</taxon>
        <taxon>Gammaproteobacteria</taxon>
        <taxon>Moraxellales</taxon>
        <taxon>Moraxellaceae</taxon>
        <taxon>Acinetobacter</taxon>
    </lineage>
</organism>